<name>A0ABS8JKZ6_9GAMM</name>
<comment type="caution">
    <text evidence="1">The sequence shown here is derived from an EMBL/GenBank/DDBJ whole genome shotgun (WGS) entry which is preliminary data.</text>
</comment>
<organism evidence="1 2">
    <name type="scientific">Noviluteimonas lactosilytica</name>
    <dbReference type="NCBI Taxonomy" id="2888523"/>
    <lineage>
        <taxon>Bacteria</taxon>
        <taxon>Pseudomonadati</taxon>
        <taxon>Pseudomonadota</taxon>
        <taxon>Gammaproteobacteria</taxon>
        <taxon>Lysobacterales</taxon>
        <taxon>Lysobacteraceae</taxon>
        <taxon>Noviluteimonas</taxon>
    </lineage>
</organism>
<accession>A0ABS8JKZ6</accession>
<proteinExistence type="predicted"/>
<reference evidence="1" key="1">
    <citation type="submission" date="2021-10" db="EMBL/GenBank/DDBJ databases">
        <authorList>
            <person name="Lyu M."/>
            <person name="Wang X."/>
            <person name="Meng X."/>
            <person name="Xu K."/>
        </authorList>
    </citation>
    <scope>NUCLEOTIDE SEQUENCE</scope>
    <source>
        <strain evidence="1">A6</strain>
    </source>
</reference>
<evidence type="ECO:0000313" key="1">
    <source>
        <dbReference type="EMBL" id="MCC8364281.1"/>
    </source>
</evidence>
<gene>
    <name evidence="1" type="ORF">LK996_14490</name>
</gene>
<dbReference type="EMBL" id="JAJGAK010000004">
    <property type="protein sequence ID" value="MCC8364281.1"/>
    <property type="molecule type" value="Genomic_DNA"/>
</dbReference>
<evidence type="ECO:0000313" key="2">
    <source>
        <dbReference type="Proteomes" id="UP001165293"/>
    </source>
</evidence>
<feature type="non-terminal residue" evidence="1">
    <location>
        <position position="1"/>
    </location>
</feature>
<dbReference type="RefSeq" id="WP_230528075.1">
    <property type="nucleotide sequence ID" value="NZ_JAJGAK010000004.1"/>
</dbReference>
<dbReference type="Proteomes" id="UP001165293">
    <property type="component" value="Unassembled WGS sequence"/>
</dbReference>
<keyword evidence="2" id="KW-1185">Reference proteome</keyword>
<sequence>SSMGVLRNGLGFLSFASRNVGLREDQAMIAVDNVFRFVRVPEGCDNPYAMQPDIIRSCFVGDFAQPLRFEDAAKLNVPVEKWTAPADKGDGTEFAAVKGEHAEAYCSRLRTGNFADWRVPTPVELEMLWQMFPYNQLFTQMGWSTGAHLTSERNGAGYTAVNLFDGRHEGHWNALPVTCIR</sequence>
<protein>
    <submittedName>
        <fullName evidence="1">DUF1566 domain-containing protein</fullName>
    </submittedName>
</protein>